<keyword evidence="1" id="KW-1133">Transmembrane helix</keyword>
<reference evidence="2" key="1">
    <citation type="submission" date="2020-11" db="EMBL/GenBank/DDBJ databases">
        <authorList>
            <consortium name="DOE Joint Genome Institute"/>
            <person name="Ahrendt S."/>
            <person name="Riley R."/>
            <person name="Andreopoulos W."/>
            <person name="Labutti K."/>
            <person name="Pangilinan J."/>
            <person name="Ruiz-Duenas F.J."/>
            <person name="Barrasa J.M."/>
            <person name="Sanchez-Garcia M."/>
            <person name="Camarero S."/>
            <person name="Miyauchi S."/>
            <person name="Serrano A."/>
            <person name="Linde D."/>
            <person name="Babiker R."/>
            <person name="Drula E."/>
            <person name="Ayuso-Fernandez I."/>
            <person name="Pacheco R."/>
            <person name="Padilla G."/>
            <person name="Ferreira P."/>
            <person name="Barriuso J."/>
            <person name="Kellner H."/>
            <person name="Castanera R."/>
            <person name="Alfaro M."/>
            <person name="Ramirez L."/>
            <person name="Pisabarro A.G."/>
            <person name="Kuo A."/>
            <person name="Tritt A."/>
            <person name="Lipzen A."/>
            <person name="He G."/>
            <person name="Yan M."/>
            <person name="Ng V."/>
            <person name="Cullen D."/>
            <person name="Martin F."/>
            <person name="Rosso M.-N."/>
            <person name="Henrissat B."/>
            <person name="Hibbett D."/>
            <person name="Martinez A.T."/>
            <person name="Grigoriev I.V."/>
        </authorList>
    </citation>
    <scope>NUCLEOTIDE SEQUENCE</scope>
    <source>
        <strain evidence="2">CIRM-BRFM 674</strain>
    </source>
</reference>
<dbReference type="EMBL" id="MU155146">
    <property type="protein sequence ID" value="KAF9484174.1"/>
    <property type="molecule type" value="Genomic_DNA"/>
</dbReference>
<keyword evidence="1" id="KW-0812">Transmembrane</keyword>
<evidence type="ECO:0000256" key="1">
    <source>
        <dbReference type="SAM" id="Phobius"/>
    </source>
</evidence>
<sequence length="359" mass="40064">MTEKRGLSSQPLRVFLPAMLRSDIAQLAGLFVESIFYGIYLVTFGYCLQALFRKQCGWRSLSELNLGSVFVALSLFCIGTINLALAFYRIQDIQKFAFDTSTSIQEYAGKPWVNIVKASTMNAQVLIADGALIYRCWHVYGRRGRIVLFPIVLWFGALAVTICMLWAGFEKLRIHSATPSLNRFVQLVCTVFWVITIVLNIYATGMIVFRICQVDKMKHSVEPSRISEKEHHSERPARLQEVVRIVVDSGLMYTATSFMVFCAQVAESTSVYITSSADMIVIGIAFNLINIRVAKARTRNAITPSITETKPLTILEFNHNPSLAGHESHLVSSHSSRVNTLSGVHRVEISGGQSAETIV</sequence>
<comment type="caution">
    <text evidence="2">The sequence shown here is derived from an EMBL/GenBank/DDBJ whole genome shotgun (WGS) entry which is preliminary data.</text>
</comment>
<protein>
    <submittedName>
        <fullName evidence="2">Uncharacterized protein</fullName>
    </submittedName>
</protein>
<feature type="transmembrane region" description="Helical" evidence="1">
    <location>
        <begin position="27"/>
        <end position="52"/>
    </location>
</feature>
<evidence type="ECO:0000313" key="3">
    <source>
        <dbReference type="Proteomes" id="UP000807469"/>
    </source>
</evidence>
<dbReference type="OrthoDB" id="3357408at2759"/>
<name>A0A9P5ZAM5_9AGAR</name>
<feature type="transmembrane region" description="Helical" evidence="1">
    <location>
        <begin position="64"/>
        <end position="88"/>
    </location>
</feature>
<keyword evidence="1" id="KW-0472">Membrane</keyword>
<gene>
    <name evidence="2" type="ORF">BDN70DRAFT_181315</name>
</gene>
<proteinExistence type="predicted"/>
<evidence type="ECO:0000313" key="2">
    <source>
        <dbReference type="EMBL" id="KAF9484174.1"/>
    </source>
</evidence>
<organism evidence="2 3">
    <name type="scientific">Pholiota conissans</name>
    <dbReference type="NCBI Taxonomy" id="109636"/>
    <lineage>
        <taxon>Eukaryota</taxon>
        <taxon>Fungi</taxon>
        <taxon>Dikarya</taxon>
        <taxon>Basidiomycota</taxon>
        <taxon>Agaricomycotina</taxon>
        <taxon>Agaricomycetes</taxon>
        <taxon>Agaricomycetidae</taxon>
        <taxon>Agaricales</taxon>
        <taxon>Agaricineae</taxon>
        <taxon>Strophariaceae</taxon>
        <taxon>Pholiota</taxon>
    </lineage>
</organism>
<dbReference type="AlphaFoldDB" id="A0A9P5ZAM5"/>
<feature type="transmembrane region" description="Helical" evidence="1">
    <location>
        <begin position="184"/>
        <end position="209"/>
    </location>
</feature>
<accession>A0A9P5ZAM5</accession>
<feature type="transmembrane region" description="Helical" evidence="1">
    <location>
        <begin position="147"/>
        <end position="169"/>
    </location>
</feature>
<feature type="transmembrane region" description="Helical" evidence="1">
    <location>
        <begin position="245"/>
        <end position="266"/>
    </location>
</feature>
<dbReference type="Proteomes" id="UP000807469">
    <property type="component" value="Unassembled WGS sequence"/>
</dbReference>
<feature type="transmembrane region" description="Helical" evidence="1">
    <location>
        <begin position="272"/>
        <end position="289"/>
    </location>
</feature>
<keyword evidence="3" id="KW-1185">Reference proteome</keyword>